<reference evidence="1 2" key="1">
    <citation type="journal article" date="2021" name="Front. Genet.">
        <title>Chromosome-Level Genome Assembly Reveals Significant Gene Expansion in the Toll and IMD Signaling Pathways of Dendrolimus kikuchii.</title>
        <authorList>
            <person name="Zhou J."/>
            <person name="Wu P."/>
            <person name="Xiong Z."/>
            <person name="Liu N."/>
            <person name="Zhao N."/>
            <person name="Ji M."/>
            <person name="Qiu Y."/>
            <person name="Yang B."/>
        </authorList>
    </citation>
    <scope>NUCLEOTIDE SEQUENCE [LARGE SCALE GENOMIC DNA]</scope>
    <source>
        <strain evidence="1">Ann1</strain>
    </source>
</reference>
<name>A0ACC1D0H1_9NEOP</name>
<sequence length="584" mass="65085">MTQVTNFTAEYYNTLNIQNAFHVLSTLQLTSYLLPPPAQVTDGDVFDFIIVGGGSAGCVLANRLSEIDDVKVLLIEAGPDYPMESELPPLFFYMMHSHDTFNFTLENYKFPRQCLQNGFASPGSPKVLGGGSATNSVFYVRGSPCDYNSWAKQVNDSTWDWDHVLPYFYKSERLEAPSILDSKYGIYHNNKGYLGVTKETYTENIKYLQGFKETRHKLVPDINGNETLGYVEPMLTIANGKRQSTAYAFLSPIKDRSNLYVIRKTEAIEILVDENNTAYGVKAINEHQGLITLFAQKEVIVSAGTVSSAKLLMLSGIGPADHLNDMGIKVKKDLPVGKNLQDHPTVIIPIKMNAIPSSDKPLNPYIKGPITNGFVAMNKTQSYADYQTMNLVVNRPLFASILLSFGHELSIDLAENLYDATKDNELFLSLNALLHPKSRGDVILNPSDSHADPIIRPKYYSNEEDLENHVEYVQDFLEAINSPSFMKYGAEVVNLVGDRCGKFNIKSKDYWKCYIKCSFTTIYHFVGTCALGSVVDSRLKVNGVDKLRVVDASVMPTMPSGNTNAPTIMIAEKAADFIKQDYTM</sequence>
<dbReference type="Proteomes" id="UP000824533">
    <property type="component" value="Linkage Group LG12"/>
</dbReference>
<gene>
    <name evidence="1" type="ORF">K1T71_006911</name>
</gene>
<protein>
    <submittedName>
        <fullName evidence="1">Uncharacterized protein</fullName>
    </submittedName>
</protein>
<comment type="caution">
    <text evidence="1">The sequence shown here is derived from an EMBL/GenBank/DDBJ whole genome shotgun (WGS) entry which is preliminary data.</text>
</comment>
<organism evidence="1 2">
    <name type="scientific">Dendrolimus kikuchii</name>
    <dbReference type="NCBI Taxonomy" id="765133"/>
    <lineage>
        <taxon>Eukaryota</taxon>
        <taxon>Metazoa</taxon>
        <taxon>Ecdysozoa</taxon>
        <taxon>Arthropoda</taxon>
        <taxon>Hexapoda</taxon>
        <taxon>Insecta</taxon>
        <taxon>Pterygota</taxon>
        <taxon>Neoptera</taxon>
        <taxon>Endopterygota</taxon>
        <taxon>Lepidoptera</taxon>
        <taxon>Glossata</taxon>
        <taxon>Ditrysia</taxon>
        <taxon>Bombycoidea</taxon>
        <taxon>Lasiocampidae</taxon>
        <taxon>Dendrolimus</taxon>
    </lineage>
</organism>
<evidence type="ECO:0000313" key="1">
    <source>
        <dbReference type="EMBL" id="KAJ0176902.1"/>
    </source>
</evidence>
<keyword evidence="2" id="KW-1185">Reference proteome</keyword>
<accession>A0ACC1D0H1</accession>
<dbReference type="EMBL" id="CM034398">
    <property type="protein sequence ID" value="KAJ0176902.1"/>
    <property type="molecule type" value="Genomic_DNA"/>
</dbReference>
<evidence type="ECO:0000313" key="2">
    <source>
        <dbReference type="Proteomes" id="UP000824533"/>
    </source>
</evidence>
<proteinExistence type="predicted"/>